<proteinExistence type="predicted"/>
<evidence type="ECO:0000256" key="2">
    <source>
        <dbReference type="ARBA" id="ARBA00023315"/>
    </source>
</evidence>
<evidence type="ECO:0000313" key="5">
    <source>
        <dbReference type="Proteomes" id="UP000316331"/>
    </source>
</evidence>
<dbReference type="InterPro" id="IPR010941">
    <property type="entry name" value="PhaC_N"/>
</dbReference>
<dbReference type="Pfam" id="PF07167">
    <property type="entry name" value="PhaC_N"/>
    <property type="match status" value="1"/>
</dbReference>
<keyword evidence="1" id="KW-0808">Transferase</keyword>
<dbReference type="InterPro" id="IPR029058">
    <property type="entry name" value="AB_hydrolase_fold"/>
</dbReference>
<keyword evidence="5" id="KW-1185">Reference proteome</keyword>
<evidence type="ECO:0000256" key="1">
    <source>
        <dbReference type="ARBA" id="ARBA00022679"/>
    </source>
</evidence>
<dbReference type="Gene3D" id="3.40.50.1820">
    <property type="entry name" value="alpha/beta hydrolase"/>
    <property type="match status" value="1"/>
</dbReference>
<reference evidence="4 5" key="1">
    <citation type="submission" date="2019-06" db="EMBL/GenBank/DDBJ databases">
        <title>Sequencing the genomes of 1000 actinobacteria strains.</title>
        <authorList>
            <person name="Klenk H.-P."/>
        </authorList>
    </citation>
    <scope>NUCLEOTIDE SEQUENCE [LARGE SCALE GENOMIC DNA]</scope>
    <source>
        <strain evidence="4 5">DSM 103495</strain>
    </source>
</reference>
<dbReference type="OrthoDB" id="7208816at2"/>
<name>A0A543EVX9_9NOCA</name>
<dbReference type="PANTHER" id="PTHR36837:SF5">
    <property type="entry name" value="POLY-3-HYDROXYBUTYRATE SYNTHASE"/>
    <property type="match status" value="1"/>
</dbReference>
<keyword evidence="2" id="KW-0012">Acyltransferase</keyword>
<organism evidence="4 5">
    <name type="scientific">Nocardia bhagyanarayanae</name>
    <dbReference type="NCBI Taxonomy" id="1215925"/>
    <lineage>
        <taxon>Bacteria</taxon>
        <taxon>Bacillati</taxon>
        <taxon>Actinomycetota</taxon>
        <taxon>Actinomycetes</taxon>
        <taxon>Mycobacteriales</taxon>
        <taxon>Nocardiaceae</taxon>
        <taxon>Nocardia</taxon>
    </lineage>
</organism>
<dbReference type="PANTHER" id="PTHR36837">
    <property type="entry name" value="POLY(3-HYDROXYALKANOATE) POLYMERASE SUBUNIT PHAC"/>
    <property type="match status" value="1"/>
</dbReference>
<accession>A0A543EVX9</accession>
<dbReference type="Proteomes" id="UP000316331">
    <property type="component" value="Unassembled WGS sequence"/>
</dbReference>
<dbReference type="RefSeq" id="WP_141812409.1">
    <property type="nucleotide sequence ID" value="NZ_VFPG01000002.1"/>
</dbReference>
<comment type="caution">
    <text evidence="4">The sequence shown here is derived from an EMBL/GenBank/DDBJ whole genome shotgun (WGS) entry which is preliminary data.</text>
</comment>
<dbReference type="AlphaFoldDB" id="A0A543EVX9"/>
<evidence type="ECO:0000313" key="4">
    <source>
        <dbReference type="EMBL" id="TQM25750.1"/>
    </source>
</evidence>
<sequence>MVVRNSPLSDEPTVPLDLLLTGSALGLGRRMLPNSSWSRLALDLAKRPGVVADKLGGLGDELAAIVRGDSNRAPAKADKRFADPAWQTNPLFRRAMQTWLAADDTAHALLAEAELDWRDAEWMRFVVDNILEALSPSNMPLFSPPAWKALVDTAGLSAVRGFRHFLDDISAAPRVPSMVDRDAFTVGENLALTPGSVVARTPLFELIQYTPQTDRVRTVPLLIVPPMINKFYILDISPGRSMIEYLVRNGQQVFTISWRNPTAAQRDWGFDAYGQAILDALDAVERITGSERTHVQASCSGGIIAAMTAAHLAANDQAERLAGLTLLVTVLDQHRAGLTAALLDEETAERAIAMSAQQGYLDGRSLAEVFAFLRPTDLVWRYWINNYLQGRRPEPFDVLFWNADTTRMPAALHRDFVLAGVHNTLAAPNQATMLGTRIDLSMLPVDAYVVAGIADHISPWQACYRSARLLGSKDLRFVLSTSGHIAALVNPPGNPRASYRIGPVDQIEPDGWAERHATQQGSWWPNYVEWLAVRSGPDMAAPTTLGSAELPPLAPAPGTYVLEH</sequence>
<dbReference type="InterPro" id="IPR051321">
    <property type="entry name" value="PHA/PHB_synthase"/>
</dbReference>
<evidence type="ECO:0000259" key="3">
    <source>
        <dbReference type="Pfam" id="PF07167"/>
    </source>
</evidence>
<dbReference type="EMBL" id="VFPG01000002">
    <property type="protein sequence ID" value="TQM25750.1"/>
    <property type="molecule type" value="Genomic_DNA"/>
</dbReference>
<dbReference type="SUPFAM" id="SSF53474">
    <property type="entry name" value="alpha/beta-Hydrolases"/>
    <property type="match status" value="1"/>
</dbReference>
<protein>
    <submittedName>
        <fullName evidence="4">Polyhydroxyalkanoate synthase</fullName>
    </submittedName>
</protein>
<dbReference type="GO" id="GO:0016746">
    <property type="term" value="F:acyltransferase activity"/>
    <property type="evidence" value="ECO:0007669"/>
    <property type="project" value="UniProtKB-KW"/>
</dbReference>
<gene>
    <name evidence="4" type="ORF">FB390_5913</name>
</gene>
<feature type="domain" description="Poly-beta-hydroxybutyrate polymerase N-terminal" evidence="3">
    <location>
        <begin position="78"/>
        <end position="246"/>
    </location>
</feature>
<dbReference type="GO" id="GO:0042619">
    <property type="term" value="P:poly-hydroxybutyrate biosynthetic process"/>
    <property type="evidence" value="ECO:0007669"/>
    <property type="project" value="InterPro"/>
</dbReference>